<dbReference type="InterPro" id="IPR019933">
    <property type="entry name" value="DivIVA_domain"/>
</dbReference>
<dbReference type="EMBL" id="WDRM01000009">
    <property type="protein sequence ID" value="KAB7338462.1"/>
    <property type="molecule type" value="Genomic_DNA"/>
</dbReference>
<dbReference type="NCBIfam" id="TIGR03544">
    <property type="entry name" value="DivI1A_domain"/>
    <property type="match status" value="1"/>
</dbReference>
<reference evidence="3 4" key="1">
    <citation type="submission" date="2018-08" db="EMBL/GenBank/DDBJ databases">
        <title>A genome reference for cultivated species of the human gut microbiota.</title>
        <authorList>
            <person name="Zou Y."/>
            <person name="Xue W."/>
            <person name="Luo G."/>
        </authorList>
    </citation>
    <scope>NUCLEOTIDE SEQUENCE [LARGE SCALE GENOMIC DNA]</scope>
    <source>
        <strain evidence="3 4">TF06-45A</strain>
    </source>
</reference>
<organism evidence="3 4">
    <name type="scientific">Bifidobacterium longum</name>
    <dbReference type="NCBI Taxonomy" id="216816"/>
    <lineage>
        <taxon>Bacteria</taxon>
        <taxon>Bacillati</taxon>
        <taxon>Actinomycetota</taxon>
        <taxon>Actinomycetes</taxon>
        <taxon>Bifidobacteriales</taxon>
        <taxon>Bifidobacteriaceae</taxon>
        <taxon>Bifidobacterium</taxon>
    </lineage>
</organism>
<dbReference type="EMBL" id="QSRZ01000006">
    <property type="protein sequence ID" value="RGL48699.1"/>
    <property type="molecule type" value="Genomic_DNA"/>
</dbReference>
<evidence type="ECO:0000313" key="1">
    <source>
        <dbReference type="EMBL" id="KAB7338462.1"/>
    </source>
</evidence>
<evidence type="ECO:0000313" key="4">
    <source>
        <dbReference type="Proteomes" id="UP000261288"/>
    </source>
</evidence>
<reference evidence="5 6" key="2">
    <citation type="journal article" date="2019" name="Nat. Med.">
        <title>A library of human gut bacterial isolates paired with longitudinal multiomics data enables mechanistic microbiome research.</title>
        <authorList>
            <person name="Poyet M."/>
            <person name="Groussin M."/>
            <person name="Gibbons S.M."/>
            <person name="Avila-Pacheco J."/>
            <person name="Jiang X."/>
            <person name="Kearney S.M."/>
            <person name="Perrotta A.R."/>
            <person name="Berdy B."/>
            <person name="Zhao S."/>
            <person name="Lieberman T.D."/>
            <person name="Swanson P.K."/>
            <person name="Smith M."/>
            <person name="Roesemann S."/>
            <person name="Alexander J.E."/>
            <person name="Rich S.A."/>
            <person name="Livny J."/>
            <person name="Vlamakis H."/>
            <person name="Clish C."/>
            <person name="Bullock K."/>
            <person name="Deik A."/>
            <person name="Scott J."/>
            <person name="Pierce K.A."/>
            <person name="Xavier R.J."/>
            <person name="Alm E.J."/>
        </authorList>
    </citation>
    <scope>NUCLEOTIDE SEQUENCE [LARGE SCALE GENOMIC DNA]</scope>
    <source>
        <strain evidence="2 6">BIOML-A55</strain>
        <strain evidence="1 5">BIOML-A65</strain>
    </source>
</reference>
<comment type="caution">
    <text evidence="3">The sequence shown here is derived from an EMBL/GenBank/DDBJ whole genome shotgun (WGS) entry which is preliminary data.</text>
</comment>
<gene>
    <name evidence="3" type="ORF">DXC63_06950</name>
    <name evidence="2" type="ORF">GBB63_04615</name>
    <name evidence="1" type="ORF">GBB73_04550</name>
</gene>
<proteinExistence type="predicted"/>
<name>A0A3E4S5M0_BIFLN</name>
<evidence type="ECO:0000313" key="6">
    <source>
        <dbReference type="Proteomes" id="UP000460881"/>
    </source>
</evidence>
<dbReference type="Proteomes" id="UP000460881">
    <property type="component" value="Unassembled WGS sequence"/>
</dbReference>
<dbReference type="Proteomes" id="UP000430971">
    <property type="component" value="Unassembled WGS sequence"/>
</dbReference>
<protein>
    <submittedName>
        <fullName evidence="3">DivIVA domain-containing protein</fullName>
    </submittedName>
</protein>
<dbReference type="Proteomes" id="UP000261288">
    <property type="component" value="Unassembled WGS sequence"/>
</dbReference>
<sequence length="79" mass="8650">MAYPMFPLVSAPASYMPVPVDLVQRLASFTLAHPGEPGGLTADEIRHLNLPCGSYGYESEAVDAWLDELAEQLGKRQLF</sequence>
<evidence type="ECO:0000313" key="5">
    <source>
        <dbReference type="Proteomes" id="UP000430971"/>
    </source>
</evidence>
<accession>A0A3E4S5M0</accession>
<dbReference type="RefSeq" id="WP_117712323.1">
    <property type="nucleotide sequence ID" value="NZ_QSRZ01000006.1"/>
</dbReference>
<dbReference type="AlphaFoldDB" id="A0A3E4S5M0"/>
<evidence type="ECO:0000313" key="2">
    <source>
        <dbReference type="EMBL" id="KAB7359268.1"/>
    </source>
</evidence>
<evidence type="ECO:0000313" key="3">
    <source>
        <dbReference type="EMBL" id="RGL48699.1"/>
    </source>
</evidence>
<dbReference type="EMBL" id="WDRC01000010">
    <property type="protein sequence ID" value="KAB7359268.1"/>
    <property type="molecule type" value="Genomic_DNA"/>
</dbReference>